<dbReference type="PANTHER" id="PTHR43022">
    <property type="entry name" value="PROTEIN SMF"/>
    <property type="match status" value="1"/>
</dbReference>
<feature type="domain" description="Smf/DprA SLOG" evidence="3">
    <location>
        <begin position="90"/>
        <end position="295"/>
    </location>
</feature>
<dbReference type="SUPFAM" id="SSF102405">
    <property type="entry name" value="MCP/YpsA-like"/>
    <property type="match status" value="1"/>
</dbReference>
<gene>
    <name evidence="4" type="ORF">SAMN02745728_00221</name>
</gene>
<name>A0A1M7RVI5_9BACT</name>
<proteinExistence type="inferred from homology"/>
<dbReference type="Pfam" id="PF02481">
    <property type="entry name" value="DNA_processg_A"/>
    <property type="match status" value="1"/>
</dbReference>
<dbReference type="InterPro" id="IPR057666">
    <property type="entry name" value="DrpA_SLOG"/>
</dbReference>
<dbReference type="RefSeq" id="WP_072695628.1">
    <property type="nucleotide sequence ID" value="NZ_FRDI01000002.1"/>
</dbReference>
<dbReference type="OrthoDB" id="9785707at2"/>
<dbReference type="STRING" id="1121455.SAMN02745728_00221"/>
<evidence type="ECO:0000313" key="4">
    <source>
        <dbReference type="EMBL" id="SHN50251.1"/>
    </source>
</evidence>
<dbReference type="PANTHER" id="PTHR43022:SF1">
    <property type="entry name" value="PROTEIN SMF"/>
    <property type="match status" value="1"/>
</dbReference>
<dbReference type="InterPro" id="IPR003488">
    <property type="entry name" value="DprA"/>
</dbReference>
<accession>A0A1M7RVI5</accession>
<sequence>MYGTFSQLDDATKIELWSYMALKHTSKLGVRRINRLCKYFGSAHQAVLNCKKWGVCRVPADAASSFRSELWREPAKQEWGKLRDTGCGIILQKDFPLLLKDIIDAPLYLYYWGDVSLLFGSCIAVVGSRRCSSEGLASAARLSNTLASIGFTVVSGMAHGIDREAHLGAINELGSSIAVLGTGINKVYPPINLDIFTQLIDKGLIISELAPDCEAEPRQFPIRNRIISGLSLGVVVVEAAQRSGSLITARHALEQNRQVYAVPGLPDAESSVGCNDLLNQGAIIVRNIGDILVDLKESLTGILEQKNKNETVKESRVCPDNMDVFEKRLYIKRPKTPAKQQNIQPELKTEFKRLVSDDQGSLIKSIYQNDIISTVCFENKNILSQQNKMEELKGSLSELEFNIVSLLNKHTESLHIDKIVELLNLENATSYEVSDVSSTITILEIRGFVFSKPGLRYVIGKIK</sequence>
<keyword evidence="5" id="KW-1185">Reference proteome</keyword>
<evidence type="ECO:0000256" key="2">
    <source>
        <dbReference type="SAM" id="Coils"/>
    </source>
</evidence>
<dbReference type="GO" id="GO:0009294">
    <property type="term" value="P:DNA-mediated transformation"/>
    <property type="evidence" value="ECO:0007669"/>
    <property type="project" value="InterPro"/>
</dbReference>
<dbReference type="Gene3D" id="3.40.50.450">
    <property type="match status" value="1"/>
</dbReference>
<dbReference type="EMBL" id="FRDI01000002">
    <property type="protein sequence ID" value="SHN50251.1"/>
    <property type="molecule type" value="Genomic_DNA"/>
</dbReference>
<keyword evidence="2" id="KW-0175">Coiled coil</keyword>
<comment type="similarity">
    <text evidence="1">Belongs to the DprA/Smf family.</text>
</comment>
<reference evidence="4 5" key="1">
    <citation type="submission" date="2016-12" db="EMBL/GenBank/DDBJ databases">
        <authorList>
            <person name="Song W.-J."/>
            <person name="Kurnit D.M."/>
        </authorList>
    </citation>
    <scope>NUCLEOTIDE SEQUENCE [LARGE SCALE GENOMIC DNA]</scope>
    <source>
        <strain evidence="4 5">DSM 11393</strain>
    </source>
</reference>
<dbReference type="NCBIfam" id="TIGR00732">
    <property type="entry name" value="dprA"/>
    <property type="match status" value="1"/>
</dbReference>
<evidence type="ECO:0000259" key="3">
    <source>
        <dbReference type="Pfam" id="PF02481"/>
    </source>
</evidence>
<dbReference type="AlphaFoldDB" id="A0A1M7RVI5"/>
<organism evidence="4 5">
    <name type="scientific">Desulfovibrio litoralis DSM 11393</name>
    <dbReference type="NCBI Taxonomy" id="1121455"/>
    <lineage>
        <taxon>Bacteria</taxon>
        <taxon>Pseudomonadati</taxon>
        <taxon>Thermodesulfobacteriota</taxon>
        <taxon>Desulfovibrionia</taxon>
        <taxon>Desulfovibrionales</taxon>
        <taxon>Desulfovibrionaceae</taxon>
        <taxon>Desulfovibrio</taxon>
    </lineage>
</organism>
<evidence type="ECO:0000313" key="5">
    <source>
        <dbReference type="Proteomes" id="UP000186469"/>
    </source>
</evidence>
<evidence type="ECO:0000256" key="1">
    <source>
        <dbReference type="ARBA" id="ARBA00006525"/>
    </source>
</evidence>
<dbReference type="Proteomes" id="UP000186469">
    <property type="component" value="Unassembled WGS sequence"/>
</dbReference>
<feature type="coiled-coil region" evidence="2">
    <location>
        <begin position="382"/>
        <end position="409"/>
    </location>
</feature>
<protein>
    <submittedName>
        <fullName evidence="4">DNA protecting protein DprA</fullName>
    </submittedName>
</protein>